<dbReference type="InParanoid" id="D2V9Y8"/>
<dbReference type="Proteomes" id="UP000006671">
    <property type="component" value="Unassembled WGS sequence"/>
</dbReference>
<proteinExistence type="predicted"/>
<dbReference type="InterPro" id="IPR036249">
    <property type="entry name" value="Thioredoxin-like_sf"/>
</dbReference>
<dbReference type="Pfam" id="PF00085">
    <property type="entry name" value="Thioredoxin"/>
    <property type="match status" value="1"/>
</dbReference>
<dbReference type="GO" id="GO:0006457">
    <property type="term" value="P:protein folding"/>
    <property type="evidence" value="ECO:0007669"/>
    <property type="project" value="TreeGrafter"/>
</dbReference>
<evidence type="ECO:0000259" key="1">
    <source>
        <dbReference type="PROSITE" id="PS51352"/>
    </source>
</evidence>
<dbReference type="GO" id="GO:0005783">
    <property type="term" value="C:endoplasmic reticulum"/>
    <property type="evidence" value="ECO:0007669"/>
    <property type="project" value="TreeGrafter"/>
</dbReference>
<dbReference type="eggNOG" id="KOG0190">
    <property type="taxonomic scope" value="Eukaryota"/>
</dbReference>
<gene>
    <name evidence="2" type="ORF">NAEGRDRAFT_32450</name>
</gene>
<evidence type="ECO:0000313" key="2">
    <source>
        <dbReference type="EMBL" id="EFC46216.1"/>
    </source>
</evidence>
<dbReference type="PROSITE" id="PS51352">
    <property type="entry name" value="THIOREDOXIN_2"/>
    <property type="match status" value="1"/>
</dbReference>
<dbReference type="OrthoDB" id="427280at2759"/>
<dbReference type="RefSeq" id="XP_002678960.1">
    <property type="nucleotide sequence ID" value="XM_002678914.1"/>
</dbReference>
<dbReference type="GO" id="GO:0003756">
    <property type="term" value="F:protein disulfide isomerase activity"/>
    <property type="evidence" value="ECO:0007669"/>
    <property type="project" value="TreeGrafter"/>
</dbReference>
<dbReference type="VEuPathDB" id="AmoebaDB:NAEGRDRAFT_32450"/>
<reference evidence="2 3" key="1">
    <citation type="journal article" date="2010" name="Cell">
        <title>The genome of Naegleria gruberi illuminates early eukaryotic versatility.</title>
        <authorList>
            <person name="Fritz-Laylin L.K."/>
            <person name="Prochnik S.E."/>
            <person name="Ginger M.L."/>
            <person name="Dacks J.B."/>
            <person name="Carpenter M.L."/>
            <person name="Field M.C."/>
            <person name="Kuo A."/>
            <person name="Paredez A."/>
            <person name="Chapman J."/>
            <person name="Pham J."/>
            <person name="Shu S."/>
            <person name="Neupane R."/>
            <person name="Cipriano M."/>
            <person name="Mancuso J."/>
            <person name="Tu H."/>
            <person name="Salamov A."/>
            <person name="Lindquist E."/>
            <person name="Shapiro H."/>
            <person name="Lucas S."/>
            <person name="Grigoriev I.V."/>
            <person name="Cande W.Z."/>
            <person name="Fulton C."/>
            <person name="Rokhsar D.S."/>
            <person name="Dawson S.C."/>
        </authorList>
    </citation>
    <scope>NUCLEOTIDE SEQUENCE [LARGE SCALE GENOMIC DNA]</scope>
    <source>
        <strain evidence="2 3">NEG-M</strain>
    </source>
</reference>
<evidence type="ECO:0000313" key="3">
    <source>
        <dbReference type="Proteomes" id="UP000006671"/>
    </source>
</evidence>
<dbReference type="InterPro" id="IPR051063">
    <property type="entry name" value="PDI"/>
</dbReference>
<keyword evidence="3" id="KW-1185">Reference proteome</keyword>
<feature type="domain" description="Thioredoxin" evidence="1">
    <location>
        <begin position="1"/>
        <end position="107"/>
    </location>
</feature>
<dbReference type="CDD" id="cd02961">
    <property type="entry name" value="PDI_a_family"/>
    <property type="match status" value="1"/>
</dbReference>
<accession>D2V9Y8</accession>
<dbReference type="AlphaFoldDB" id="D2V9Y8"/>
<organism evidence="3">
    <name type="scientific">Naegleria gruberi</name>
    <name type="common">Amoeba</name>
    <dbReference type="NCBI Taxonomy" id="5762"/>
    <lineage>
        <taxon>Eukaryota</taxon>
        <taxon>Discoba</taxon>
        <taxon>Heterolobosea</taxon>
        <taxon>Tetramitia</taxon>
        <taxon>Eutetramitia</taxon>
        <taxon>Vahlkampfiidae</taxon>
        <taxon>Naegleria</taxon>
    </lineage>
</organism>
<sequence>MAGVKELNRNNFKSFVKNNENILVEFYAPWCYYSKEFANEMKKLGKMKLSGVKVAKINGDKFSGIARKYKVDGFPSILLIKNGEAVEYKGVQNTARKVRQFVKKNISA</sequence>
<dbReference type="KEGG" id="ngr:NAEGRDRAFT_32450"/>
<name>D2V9Y8_NAEGR</name>
<dbReference type="EMBL" id="GG738859">
    <property type="protein sequence ID" value="EFC46216.1"/>
    <property type="molecule type" value="Genomic_DNA"/>
</dbReference>
<dbReference type="InterPro" id="IPR013766">
    <property type="entry name" value="Thioredoxin_domain"/>
</dbReference>
<dbReference type="GeneID" id="8859453"/>
<dbReference type="Gene3D" id="3.40.30.10">
    <property type="entry name" value="Glutaredoxin"/>
    <property type="match status" value="1"/>
</dbReference>
<dbReference type="PANTHER" id="PTHR45672">
    <property type="entry name" value="PROTEIN DISULFIDE-ISOMERASE C17H9.14C-RELATED"/>
    <property type="match status" value="1"/>
</dbReference>
<dbReference type="SUPFAM" id="SSF52833">
    <property type="entry name" value="Thioredoxin-like"/>
    <property type="match status" value="1"/>
</dbReference>
<protein>
    <submittedName>
        <fullName evidence="2">Predicted protein</fullName>
    </submittedName>
</protein>
<dbReference type="STRING" id="5762.D2V9Y8"/>